<dbReference type="AlphaFoldDB" id="A0A5S6QBP9"/>
<dbReference type="Proteomes" id="UP000046395">
    <property type="component" value="Unassembled WGS sequence"/>
</dbReference>
<accession>A0A5S6QBP9</accession>
<keyword evidence="1" id="KW-1185">Reference proteome</keyword>
<evidence type="ECO:0000313" key="2">
    <source>
        <dbReference type="WBParaSite" id="TMUE_1000004618.1"/>
    </source>
</evidence>
<reference evidence="2" key="1">
    <citation type="submission" date="2019-12" db="UniProtKB">
        <authorList>
            <consortium name="WormBaseParasite"/>
        </authorList>
    </citation>
    <scope>IDENTIFICATION</scope>
</reference>
<protein>
    <submittedName>
        <fullName evidence="2">Uncharacterized protein</fullName>
    </submittedName>
</protein>
<dbReference type="WBParaSite" id="TMUE_1000004618.1">
    <property type="protein sequence ID" value="TMUE_1000004618.1"/>
    <property type="gene ID" value="WBGene00294661"/>
</dbReference>
<evidence type="ECO:0000313" key="1">
    <source>
        <dbReference type="Proteomes" id="UP000046395"/>
    </source>
</evidence>
<name>A0A5S6QBP9_TRIMR</name>
<proteinExistence type="predicted"/>
<organism evidence="1 2">
    <name type="scientific">Trichuris muris</name>
    <name type="common">Mouse whipworm</name>
    <dbReference type="NCBI Taxonomy" id="70415"/>
    <lineage>
        <taxon>Eukaryota</taxon>
        <taxon>Metazoa</taxon>
        <taxon>Ecdysozoa</taxon>
        <taxon>Nematoda</taxon>
        <taxon>Enoplea</taxon>
        <taxon>Dorylaimia</taxon>
        <taxon>Trichinellida</taxon>
        <taxon>Trichuridae</taxon>
        <taxon>Trichuris</taxon>
    </lineage>
</organism>
<sequence>MSSNCAVGLQKSLREVAAQSLLKDPLVIGGPGLTVESYSRRRVNIRKHRRNRILQVLVVKERKEPTVNGAPGQGRFREDRRLRASRNGQLVDQAEDVAEINFKSVYLLPFDIG</sequence>